<dbReference type="PROSITE" id="PS00028">
    <property type="entry name" value="ZINC_FINGER_C2H2_1"/>
    <property type="match status" value="1"/>
</dbReference>
<evidence type="ECO:0000256" key="2">
    <source>
        <dbReference type="ARBA" id="ARBA00022763"/>
    </source>
</evidence>
<dbReference type="InterPro" id="IPR036531">
    <property type="entry name" value="Rbsn_Rab-bd_sf"/>
</dbReference>
<dbReference type="PANTHER" id="PTHR13510">
    <property type="entry name" value="FYVE-FINGER-CONTAINING RAB5 EFFECTOR PROTEIN RABENOSYN-5-RELATED"/>
    <property type="match status" value="1"/>
</dbReference>
<accession>A0A2T4BE71</accession>
<dbReference type="PANTHER" id="PTHR13510:SF44">
    <property type="entry name" value="RABENOSYN-5"/>
    <property type="match status" value="1"/>
</dbReference>
<evidence type="ECO:0000256" key="6">
    <source>
        <dbReference type="PROSITE-ProRule" id="PRU00091"/>
    </source>
</evidence>
<dbReference type="PROSITE" id="PS50178">
    <property type="entry name" value="ZF_FYVE"/>
    <property type="match status" value="2"/>
</dbReference>
<dbReference type="CDD" id="cd15737">
    <property type="entry name" value="FYVE2_Vac1p_like"/>
    <property type="match status" value="1"/>
</dbReference>
<proteinExistence type="predicted"/>
<dbReference type="SMART" id="SM00734">
    <property type="entry name" value="ZnF_Rad18"/>
    <property type="match status" value="1"/>
</dbReference>
<dbReference type="GO" id="GO:0008270">
    <property type="term" value="F:zinc ion binding"/>
    <property type="evidence" value="ECO:0007669"/>
    <property type="project" value="UniProtKB-KW"/>
</dbReference>
<organism evidence="10 11">
    <name type="scientific">Trichoderma citrinoviride</name>
    <dbReference type="NCBI Taxonomy" id="58853"/>
    <lineage>
        <taxon>Eukaryota</taxon>
        <taxon>Fungi</taxon>
        <taxon>Dikarya</taxon>
        <taxon>Ascomycota</taxon>
        <taxon>Pezizomycotina</taxon>
        <taxon>Sordariomycetes</taxon>
        <taxon>Hypocreomycetidae</taxon>
        <taxon>Hypocreales</taxon>
        <taxon>Hypocreaceae</taxon>
        <taxon>Trichoderma</taxon>
    </lineage>
</organism>
<evidence type="ECO:0000313" key="11">
    <source>
        <dbReference type="Proteomes" id="UP000241546"/>
    </source>
</evidence>
<dbReference type="InterPro" id="IPR017455">
    <property type="entry name" value="Znf_FYVE-rel"/>
</dbReference>
<feature type="region of interest" description="Disordered" evidence="8">
    <location>
        <begin position="1"/>
        <end position="49"/>
    </location>
</feature>
<dbReference type="Pfam" id="PF11464">
    <property type="entry name" value="Rbsn"/>
    <property type="match status" value="1"/>
</dbReference>
<feature type="compositionally biased region" description="Low complexity" evidence="8">
    <location>
        <begin position="556"/>
        <end position="577"/>
    </location>
</feature>
<feature type="compositionally biased region" description="Polar residues" evidence="8">
    <location>
        <begin position="587"/>
        <end position="596"/>
    </location>
</feature>
<feature type="region of interest" description="Disordered" evidence="8">
    <location>
        <begin position="552"/>
        <end position="596"/>
    </location>
</feature>
<dbReference type="CDD" id="cd15761">
    <property type="entry name" value="FYVE1_Vac1p_like"/>
    <property type="match status" value="1"/>
</dbReference>
<dbReference type="EMBL" id="KZ680211">
    <property type="protein sequence ID" value="PTB67630.1"/>
    <property type="molecule type" value="Genomic_DNA"/>
</dbReference>
<evidence type="ECO:0000259" key="9">
    <source>
        <dbReference type="PROSITE" id="PS50178"/>
    </source>
</evidence>
<name>A0A2T4BE71_9HYPO</name>
<feature type="domain" description="FYVE-type" evidence="9">
    <location>
        <begin position="342"/>
        <end position="423"/>
    </location>
</feature>
<dbReference type="InterPro" id="IPR013083">
    <property type="entry name" value="Znf_RING/FYVE/PHD"/>
</dbReference>
<dbReference type="GO" id="GO:0003677">
    <property type="term" value="F:DNA binding"/>
    <property type="evidence" value="ECO:0007669"/>
    <property type="project" value="InterPro"/>
</dbReference>
<evidence type="ECO:0000256" key="8">
    <source>
        <dbReference type="SAM" id="MobiDB-lite"/>
    </source>
</evidence>
<keyword evidence="5" id="KW-0234">DNA repair</keyword>
<dbReference type="Pfam" id="PF01363">
    <property type="entry name" value="FYVE"/>
    <property type="match status" value="2"/>
</dbReference>
<dbReference type="InterPro" id="IPR006642">
    <property type="entry name" value="Rad18_UBZ4"/>
</dbReference>
<dbReference type="InterPro" id="IPR000306">
    <property type="entry name" value="Znf_FYVE"/>
</dbReference>
<keyword evidence="7" id="KW-0175">Coiled coil</keyword>
<reference evidence="11" key="1">
    <citation type="submission" date="2016-07" db="EMBL/GenBank/DDBJ databases">
        <title>Multiple horizontal gene transfer events from other fungi enriched the ability of initially mycotrophic Trichoderma (Ascomycota) to feed on dead plant biomass.</title>
        <authorList>
            <consortium name="DOE Joint Genome Institute"/>
            <person name="Atanasova L."/>
            <person name="Chenthamara K."/>
            <person name="Zhang J."/>
            <person name="Grujic M."/>
            <person name="Henrissat B."/>
            <person name="Kuo A."/>
            <person name="Aerts A."/>
            <person name="Salamov A."/>
            <person name="Lipzen A."/>
            <person name="Labutti K."/>
            <person name="Barry K."/>
            <person name="Miao Y."/>
            <person name="Rahimi M.J."/>
            <person name="Shen Q."/>
            <person name="Grigoriev I.V."/>
            <person name="Kubicek C.P."/>
            <person name="Druzhinina I.S."/>
        </authorList>
    </citation>
    <scope>NUCLEOTIDE SEQUENCE [LARGE SCALE GENOMIC DNA]</scope>
    <source>
        <strain evidence="11">TUCIM 6016</strain>
    </source>
</reference>
<feature type="domain" description="FYVE-type" evidence="9">
    <location>
        <begin position="199"/>
        <end position="255"/>
    </location>
</feature>
<gene>
    <name evidence="10" type="ORF">BBK36DRAFT_1135093</name>
</gene>
<keyword evidence="2" id="KW-0227">DNA damage</keyword>
<dbReference type="GO" id="GO:0006281">
    <property type="term" value="P:DNA repair"/>
    <property type="evidence" value="ECO:0007669"/>
    <property type="project" value="UniProtKB-KW"/>
</dbReference>
<evidence type="ECO:0000256" key="1">
    <source>
        <dbReference type="ARBA" id="ARBA00022723"/>
    </source>
</evidence>
<dbReference type="RefSeq" id="XP_024750950.1">
    <property type="nucleotide sequence ID" value="XM_024892526.1"/>
</dbReference>
<dbReference type="GeneID" id="36600644"/>
<dbReference type="Gene3D" id="3.30.40.10">
    <property type="entry name" value="Zinc/RING finger domain, C3HC4 (zinc finger)"/>
    <property type="match status" value="2"/>
</dbReference>
<dbReference type="AlphaFoldDB" id="A0A2T4BE71"/>
<sequence>MSGRRLGGGRILGSGKGLGPTPPPVPRSSSPFAPSESTVSVASSSISPPASGSLADLADLTQDIGSSISVGTQPKGSAADASSLVCPICSEEMVTLLQLNRHIDDTHQELPVEEQNEVKTWFDKQVLKAKRFQPLSMINLKLRGLEVFESNDSHPVVPPTATSSAGKLPIEAPIDPEEFITRSHWQRSTGYDVCTDPTCGKGLGPLNGSVNCRKCGRLFCEQHTMYQMKLSRSASHEPVRGIWARVCETCYKSREGYNDHTGASVDHTDMFKAVRRKKVERHTLEVTRLEKRLTKLTRLLANSPEALANTSNGSLLGPVQSLTGQKNTRKLIEQSVVTWEEDDKVPECPFCHQEFRSWTFRRHHCRICGRVVCGDPQTGCSSEVSLSIAGPTGPGAEKPPSATGNGHIAVDIRMCKDCNDTIFSARDFAASLAYRPPDQRAYETLRQFERGIRQLLPSFHRALVALQPEVKENGEIDLNKPPPTHAQIQEASKIRKRLIDSFTKYGSAARRLRDLKADNPTQQRLQLAVYAYASSFLHTNMLPLKNIPQMLRHRSTPSSSSSHSHLLPSTNHSTSSLRHSELAESDIASQAPSEASTVVSLLETEEKDLKERLAVLEEQKFMVEEMVKSATGARRFEEVSALSRNLDELNGEIQGLRKRIGDVEKKWEVAYRNGS</sequence>
<evidence type="ECO:0000256" key="4">
    <source>
        <dbReference type="ARBA" id="ARBA00022833"/>
    </source>
</evidence>
<dbReference type="SUPFAM" id="SSF140125">
    <property type="entry name" value="Rabenosyn-5 Rab-binding domain-like"/>
    <property type="match status" value="1"/>
</dbReference>
<evidence type="ECO:0000256" key="3">
    <source>
        <dbReference type="ARBA" id="ARBA00022771"/>
    </source>
</evidence>
<dbReference type="InterPro" id="IPR052727">
    <property type="entry name" value="Rab4/Rab5_effector"/>
</dbReference>
<dbReference type="Proteomes" id="UP000241546">
    <property type="component" value="Unassembled WGS sequence"/>
</dbReference>
<keyword evidence="11" id="KW-1185">Reference proteome</keyword>
<evidence type="ECO:0000256" key="5">
    <source>
        <dbReference type="ARBA" id="ARBA00023204"/>
    </source>
</evidence>
<feature type="coiled-coil region" evidence="7">
    <location>
        <begin position="599"/>
        <end position="666"/>
    </location>
</feature>
<dbReference type="InterPro" id="IPR011011">
    <property type="entry name" value="Znf_FYVE_PHD"/>
</dbReference>
<keyword evidence="4" id="KW-0862">Zinc</keyword>
<dbReference type="InterPro" id="IPR013087">
    <property type="entry name" value="Znf_C2H2_type"/>
</dbReference>
<dbReference type="SMART" id="SM00064">
    <property type="entry name" value="FYVE"/>
    <property type="match status" value="2"/>
</dbReference>
<protein>
    <submittedName>
        <fullName evidence="10">FYVE-domain-containing protein</fullName>
    </submittedName>
</protein>
<dbReference type="SUPFAM" id="SSF57903">
    <property type="entry name" value="FYVE/PHD zinc finger"/>
    <property type="match status" value="2"/>
</dbReference>
<evidence type="ECO:0000313" key="10">
    <source>
        <dbReference type="EMBL" id="PTB67630.1"/>
    </source>
</evidence>
<dbReference type="InterPro" id="IPR021565">
    <property type="entry name" value="Rbsn_Rab-bd"/>
</dbReference>
<dbReference type="OrthoDB" id="166134at2759"/>
<evidence type="ECO:0000256" key="7">
    <source>
        <dbReference type="SAM" id="Coils"/>
    </source>
</evidence>
<dbReference type="Gene3D" id="4.10.860.20">
    <property type="entry name" value="Rabenosyn, Rab binding domain"/>
    <property type="match status" value="1"/>
</dbReference>
<keyword evidence="3 6" id="KW-0863">Zinc-finger</keyword>
<feature type="compositionally biased region" description="Gly residues" evidence="8">
    <location>
        <begin position="1"/>
        <end position="18"/>
    </location>
</feature>
<feature type="compositionally biased region" description="Low complexity" evidence="8">
    <location>
        <begin position="27"/>
        <end position="49"/>
    </location>
</feature>
<keyword evidence="1" id="KW-0479">Metal-binding</keyword>